<proteinExistence type="predicted"/>
<reference evidence="1" key="1">
    <citation type="journal article" date="2021" name="PeerJ">
        <title>Extensive microbial diversity within the chicken gut microbiome revealed by metagenomics and culture.</title>
        <authorList>
            <person name="Gilroy R."/>
            <person name="Ravi A."/>
            <person name="Getino M."/>
            <person name="Pursley I."/>
            <person name="Horton D.L."/>
            <person name="Alikhan N.F."/>
            <person name="Baker D."/>
            <person name="Gharbi K."/>
            <person name="Hall N."/>
            <person name="Watson M."/>
            <person name="Adriaenssens E.M."/>
            <person name="Foster-Nyarko E."/>
            <person name="Jarju S."/>
            <person name="Secka A."/>
            <person name="Antonio M."/>
            <person name="Oren A."/>
            <person name="Chaudhuri R.R."/>
            <person name="La Ragione R."/>
            <person name="Hildebrand F."/>
            <person name="Pallen M.J."/>
        </authorList>
    </citation>
    <scope>NUCLEOTIDE SEQUENCE</scope>
    <source>
        <strain evidence="1">ChiGjej4B4-7305</strain>
    </source>
</reference>
<comment type="caution">
    <text evidence="1">The sequence shown here is derived from an EMBL/GenBank/DDBJ whole genome shotgun (WGS) entry which is preliminary data.</text>
</comment>
<name>A0A9D2EGH4_9MICO</name>
<organism evidence="1 2">
    <name type="scientific">Candidatus Ruania gallistercoris</name>
    <dbReference type="NCBI Taxonomy" id="2838746"/>
    <lineage>
        <taxon>Bacteria</taxon>
        <taxon>Bacillati</taxon>
        <taxon>Actinomycetota</taxon>
        <taxon>Actinomycetes</taxon>
        <taxon>Micrococcales</taxon>
        <taxon>Ruaniaceae</taxon>
        <taxon>Ruania</taxon>
    </lineage>
</organism>
<dbReference type="Proteomes" id="UP000824037">
    <property type="component" value="Unassembled WGS sequence"/>
</dbReference>
<dbReference type="InterPro" id="IPR012675">
    <property type="entry name" value="Beta-grasp_dom_sf"/>
</dbReference>
<dbReference type="InterPro" id="IPR003749">
    <property type="entry name" value="ThiS/MoaD-like"/>
</dbReference>
<dbReference type="AlphaFoldDB" id="A0A9D2EGH4"/>
<dbReference type="Gene3D" id="3.10.20.30">
    <property type="match status" value="1"/>
</dbReference>
<dbReference type="EMBL" id="DXBY01000278">
    <property type="protein sequence ID" value="HIZ37318.1"/>
    <property type="molecule type" value="Genomic_DNA"/>
</dbReference>
<accession>A0A9D2EGH4</accession>
<evidence type="ECO:0000313" key="2">
    <source>
        <dbReference type="Proteomes" id="UP000824037"/>
    </source>
</evidence>
<protein>
    <submittedName>
        <fullName evidence="1">MoaD/ThiS family protein</fullName>
    </submittedName>
</protein>
<reference evidence="1" key="2">
    <citation type="submission" date="2021-04" db="EMBL/GenBank/DDBJ databases">
        <authorList>
            <person name="Gilroy R."/>
        </authorList>
    </citation>
    <scope>NUCLEOTIDE SEQUENCE</scope>
    <source>
        <strain evidence="1">ChiGjej4B4-7305</strain>
    </source>
</reference>
<evidence type="ECO:0000313" key="1">
    <source>
        <dbReference type="EMBL" id="HIZ37318.1"/>
    </source>
</evidence>
<dbReference type="SUPFAM" id="SSF54285">
    <property type="entry name" value="MoaD/ThiS"/>
    <property type="match status" value="1"/>
</dbReference>
<sequence>MTEVRYFAAAAEAAGRQGESLAAGTIGELRALMVDRHGERLERVLTTCSLLVDGVAAEADTTLAPDDVVDVLPPFAGG</sequence>
<dbReference type="InterPro" id="IPR016155">
    <property type="entry name" value="Mopterin_synth/thiamin_S_b"/>
</dbReference>
<gene>
    <name evidence="1" type="ORF">H9815_16195</name>
</gene>
<dbReference type="Pfam" id="PF02597">
    <property type="entry name" value="ThiS"/>
    <property type="match status" value="1"/>
</dbReference>